<dbReference type="PIRSF" id="PIRSF016938">
    <property type="entry name" value="RseA"/>
    <property type="match status" value="1"/>
</dbReference>
<keyword evidence="5" id="KW-1133">Transmembrane helix</keyword>
<dbReference type="Pfam" id="PF03873">
    <property type="entry name" value="RseA_C"/>
    <property type="match status" value="1"/>
</dbReference>
<keyword evidence="7" id="KW-0997">Cell inner membrane</keyword>
<dbReference type="InterPro" id="IPR026279">
    <property type="entry name" value="RseA"/>
</dbReference>
<proteinExistence type="inferred from homology"/>
<protein>
    <recommendedName>
        <fullName evidence="7">Anti-sigma-E factor RseA</fullName>
    </recommendedName>
    <alternativeName>
        <fullName evidence="7">Regulator of SigE</fullName>
    </alternativeName>
    <alternativeName>
        <fullName evidence="7">Sigma-E anti-sigma factor RseA</fullName>
    </alternativeName>
    <alternativeName>
        <fullName evidence="7">Sigma-E factor negative regulatory protein</fullName>
    </alternativeName>
</protein>
<evidence type="ECO:0000256" key="4">
    <source>
        <dbReference type="ARBA" id="ARBA00022692"/>
    </source>
</evidence>
<dbReference type="SUPFAM" id="SSF89069">
    <property type="entry name" value="N-terminal, cytoplasmic domain of anti-sigmaE factor RseA"/>
    <property type="match status" value="1"/>
</dbReference>
<organism evidence="10 11">
    <name type="scientific">Thalassotalea mangrovi</name>
    <dbReference type="NCBI Taxonomy" id="2572245"/>
    <lineage>
        <taxon>Bacteria</taxon>
        <taxon>Pseudomonadati</taxon>
        <taxon>Pseudomonadota</taxon>
        <taxon>Gammaproteobacteria</taxon>
        <taxon>Alteromonadales</taxon>
        <taxon>Colwelliaceae</taxon>
        <taxon>Thalassotalea</taxon>
    </lineage>
</organism>
<evidence type="ECO:0000256" key="5">
    <source>
        <dbReference type="ARBA" id="ARBA00022989"/>
    </source>
</evidence>
<dbReference type="Gene3D" id="1.10.10.880">
    <property type="entry name" value="Anti sigma-E protein RseA, N-terminal domain"/>
    <property type="match status" value="1"/>
</dbReference>
<gene>
    <name evidence="10" type="ORF">E8M12_06030</name>
</gene>
<keyword evidence="6 7" id="KW-0472">Membrane</keyword>
<dbReference type="EMBL" id="SWDB01000010">
    <property type="protein sequence ID" value="TKB46181.1"/>
    <property type="molecule type" value="Genomic_DNA"/>
</dbReference>
<comment type="subcellular location">
    <subcellularLocation>
        <location evidence="7">Cell inner membrane</location>
    </subcellularLocation>
    <subcellularLocation>
        <location evidence="1">Cell membrane</location>
        <topology evidence="1">Single-pass membrane protein</topology>
    </subcellularLocation>
</comment>
<comment type="caution">
    <text evidence="10">The sequence shown here is derived from an EMBL/GenBank/DDBJ whole genome shotgun (WGS) entry which is preliminary data.</text>
</comment>
<name>A0A4U1B6L3_9GAMM</name>
<comment type="function">
    <text evidence="7">An anti-sigma factor for extracytoplasmic function (ECF) sigma factor sigma-E (RpoE). ECF sigma factors are held in an inactive form by an anti-sigma factor until released by regulated intramembrane proteolysis (RIP). RIP occurs when an extracytoplasmic signal triggers a concerted proteolytic cascade to transmit information and elicit cellular responses. The membrane-spanning regulatory substrate protein is first cut periplasmically (site-1 protease, S1P, DegS), then within the membrane itself (site-2 protease, S2P, RseP), while cytoplasmic proteases finish degrading the anti-sigma factor, liberating sigma-E.</text>
</comment>
<dbReference type="GO" id="GO:0016989">
    <property type="term" value="F:sigma factor antagonist activity"/>
    <property type="evidence" value="ECO:0007669"/>
    <property type="project" value="InterPro"/>
</dbReference>
<accession>A0A4U1B6L3</accession>
<keyword evidence="3 7" id="KW-1003">Cell membrane</keyword>
<comment type="similarity">
    <text evidence="2 7">Belongs to the RseA family.</text>
</comment>
<keyword evidence="11" id="KW-1185">Reference proteome</keyword>
<evidence type="ECO:0000256" key="7">
    <source>
        <dbReference type="PIRNR" id="PIRNR016938"/>
    </source>
</evidence>
<feature type="domain" description="Anti sigma-E protein RseA N-terminal" evidence="8">
    <location>
        <begin position="6"/>
        <end position="79"/>
    </location>
</feature>
<evidence type="ECO:0000313" key="10">
    <source>
        <dbReference type="EMBL" id="TKB46181.1"/>
    </source>
</evidence>
<evidence type="ECO:0000256" key="6">
    <source>
        <dbReference type="ARBA" id="ARBA00023136"/>
    </source>
</evidence>
<dbReference type="Pfam" id="PF03872">
    <property type="entry name" value="RseA_N"/>
    <property type="match status" value="1"/>
</dbReference>
<dbReference type="AlphaFoldDB" id="A0A4U1B6L3"/>
<dbReference type="InterPro" id="IPR036147">
    <property type="entry name" value="Anti-sigma_E_RseA_N_sf"/>
</dbReference>
<dbReference type="InterPro" id="IPR005573">
    <property type="entry name" value="Anti-sigma_E_RseA_C"/>
</dbReference>
<reference evidence="10 11" key="1">
    <citation type="submission" date="2019-04" db="EMBL/GenBank/DDBJ databases">
        <title>Thalassotalea guangxiensis sp. nov., isolated from sediment of the coastal wetland.</title>
        <authorList>
            <person name="Zheng S."/>
            <person name="Zhang D."/>
        </authorList>
    </citation>
    <scope>NUCLEOTIDE SEQUENCE [LARGE SCALE GENOMIC DNA]</scope>
    <source>
        <strain evidence="10 11">ZS-4</strain>
    </source>
</reference>
<evidence type="ECO:0000256" key="2">
    <source>
        <dbReference type="ARBA" id="ARBA00005837"/>
    </source>
</evidence>
<dbReference type="CDD" id="cd16328">
    <property type="entry name" value="RseA_N"/>
    <property type="match status" value="1"/>
</dbReference>
<dbReference type="PANTHER" id="PTHR38104:SF1">
    <property type="entry name" value="ANTI-SIGMA-E FACTOR RSEA"/>
    <property type="match status" value="1"/>
</dbReference>
<dbReference type="PANTHER" id="PTHR38104">
    <property type="match status" value="1"/>
</dbReference>
<dbReference type="RefSeq" id="WP_136735189.1">
    <property type="nucleotide sequence ID" value="NZ_SWDB01000010.1"/>
</dbReference>
<evidence type="ECO:0000259" key="8">
    <source>
        <dbReference type="Pfam" id="PF03872"/>
    </source>
</evidence>
<evidence type="ECO:0000256" key="3">
    <source>
        <dbReference type="ARBA" id="ARBA00022475"/>
    </source>
</evidence>
<keyword evidence="4" id="KW-0812">Transmembrane</keyword>
<dbReference type="InterPro" id="IPR052383">
    <property type="entry name" value="Anti-sigma-E_RseA-like"/>
</dbReference>
<feature type="domain" description="Anti sigma-E protein RseA C-terminal" evidence="9">
    <location>
        <begin position="127"/>
        <end position="176"/>
    </location>
</feature>
<evidence type="ECO:0000256" key="1">
    <source>
        <dbReference type="ARBA" id="ARBA00004162"/>
    </source>
</evidence>
<dbReference type="Proteomes" id="UP000307999">
    <property type="component" value="Unassembled WGS sequence"/>
</dbReference>
<sequence>MSNKISESVSAFLDSQEAEGLSIDDLKQDQQLTDTWGRYHMIGDVMRGETGQYIMPDLANDIAVAIAAEPTVLAPQPKPSMGATVKAKVIQLVKPAGQFAIAASAAGLMVLGVQQANMVEQEPLVPSQVFQPIPFGGVADPVSYNYEPASISEQKQALIKRQQKLQAILLDHQKQIKLQASKAAAEEQQDTPEN</sequence>
<comment type="subunit">
    <text evidence="7">Interacts 1:1 with ECF RNA polymerase sigma-E (RpoE); this inhibits the interaction of sigma-E with the RNA polymerase catalytic core and leads to a decreased expression of sigma-E-regulated genes. Interacts with RseB.</text>
</comment>
<evidence type="ECO:0000313" key="11">
    <source>
        <dbReference type="Proteomes" id="UP000307999"/>
    </source>
</evidence>
<dbReference type="InterPro" id="IPR005572">
    <property type="entry name" value="Anti-sigma_E_RseA_N"/>
</dbReference>
<dbReference type="GO" id="GO:0005886">
    <property type="term" value="C:plasma membrane"/>
    <property type="evidence" value="ECO:0007669"/>
    <property type="project" value="UniProtKB-SubCell"/>
</dbReference>
<evidence type="ECO:0000259" key="9">
    <source>
        <dbReference type="Pfam" id="PF03873"/>
    </source>
</evidence>
<dbReference type="OrthoDB" id="6194196at2"/>